<organism evidence="3 4">
    <name type="scientific">Candidatus Paraluminiphilus aquimaris</name>
    <dbReference type="NCBI Taxonomy" id="2518994"/>
    <lineage>
        <taxon>Bacteria</taxon>
        <taxon>Pseudomonadati</taxon>
        <taxon>Pseudomonadota</taxon>
        <taxon>Gammaproteobacteria</taxon>
        <taxon>Cellvibrionales</taxon>
        <taxon>Halieaceae</taxon>
        <taxon>Candidatus Paraluminiphilus</taxon>
    </lineage>
</organism>
<evidence type="ECO:0000256" key="1">
    <source>
        <dbReference type="SAM" id="MobiDB-lite"/>
    </source>
</evidence>
<dbReference type="EMBL" id="CP036501">
    <property type="protein sequence ID" value="UZP74501.1"/>
    <property type="molecule type" value="Genomic_DNA"/>
</dbReference>
<dbReference type="Proteomes" id="UP001317963">
    <property type="component" value="Chromosome"/>
</dbReference>
<evidence type="ECO:0000313" key="4">
    <source>
        <dbReference type="Proteomes" id="UP001317963"/>
    </source>
</evidence>
<name>A0ABY6Q765_9GAMM</name>
<dbReference type="InterPro" id="IPR046867">
    <property type="entry name" value="AldOxase/xan_DH_MoCoBD2"/>
</dbReference>
<dbReference type="Gene3D" id="3.90.1170.50">
    <property type="entry name" value="Aldehyde oxidase/xanthine dehydrogenase, a/b hammerhead"/>
    <property type="match status" value="1"/>
</dbReference>
<dbReference type="Gene3D" id="3.30.365.10">
    <property type="entry name" value="Aldehyde oxidase/xanthine dehydrogenase, molybdopterin binding domain"/>
    <property type="match status" value="4"/>
</dbReference>
<evidence type="ECO:0000313" key="3">
    <source>
        <dbReference type="EMBL" id="UZP74501.1"/>
    </source>
</evidence>
<protein>
    <submittedName>
        <fullName evidence="3">Xanthine dehydrogenase family protein molybdopterin-binding subunit</fullName>
    </submittedName>
</protein>
<reference evidence="3 4" key="1">
    <citation type="submission" date="2019-02" db="EMBL/GenBank/DDBJ databases">
        <title>Halieaceae_genomes.</title>
        <authorList>
            <person name="Li S.-H."/>
        </authorList>
    </citation>
    <scope>NUCLEOTIDE SEQUENCE [LARGE SCALE GENOMIC DNA]</scope>
    <source>
        <strain evidence="3 4">JH123</strain>
    </source>
</reference>
<dbReference type="InterPro" id="IPR000674">
    <property type="entry name" value="Ald_Oxase/Xan_DH_a/b"/>
</dbReference>
<dbReference type="SUPFAM" id="SSF56003">
    <property type="entry name" value="Molybdenum cofactor-binding domain"/>
    <property type="match status" value="2"/>
</dbReference>
<dbReference type="Pfam" id="PF02738">
    <property type="entry name" value="MoCoBD_1"/>
    <property type="match status" value="1"/>
</dbReference>
<dbReference type="InterPro" id="IPR052516">
    <property type="entry name" value="N-heterocyclic_Hydroxylase"/>
</dbReference>
<dbReference type="PIRSF" id="PIRSF036389">
    <property type="entry name" value="IOR_B"/>
    <property type="match status" value="1"/>
</dbReference>
<feature type="domain" description="Aldehyde oxidase/xanthine dehydrogenase a/b hammerhead" evidence="2">
    <location>
        <begin position="241"/>
        <end position="333"/>
    </location>
</feature>
<dbReference type="PANTHER" id="PTHR47495">
    <property type="entry name" value="ALDEHYDE DEHYDROGENASE"/>
    <property type="match status" value="1"/>
</dbReference>
<dbReference type="Pfam" id="PF20256">
    <property type="entry name" value="MoCoBD_2"/>
    <property type="match status" value="1"/>
</dbReference>
<dbReference type="RefSeq" id="WP_279240948.1">
    <property type="nucleotide sequence ID" value="NZ_CP036501.1"/>
</dbReference>
<proteinExistence type="predicted"/>
<feature type="region of interest" description="Disordered" evidence="1">
    <location>
        <begin position="211"/>
        <end position="238"/>
    </location>
</feature>
<dbReference type="SMART" id="SM01008">
    <property type="entry name" value="Ald_Xan_dh_C"/>
    <property type="match status" value="1"/>
</dbReference>
<dbReference type="PANTHER" id="PTHR47495:SF2">
    <property type="entry name" value="ALDEHYDE DEHYDROGENASE"/>
    <property type="match status" value="1"/>
</dbReference>
<sequence length="758" mass="80114">MGKWTRRGVLSAGVLGGTGLVIGIAVRPGNPTETAGHLVAGEGESLLHIYLKIDDQNRATAILPHSEMGQGAQTALTQMLAEELDADWDMMGFEEAPADAEYANMALGRGYLFKGVDFPDAVVPTVDGLMLNLADAIGMQVTGGSMSIRTTGQYFLRAAGASVREMLVKTAAKAWGVPAGEVRTEKSTLHHDASGRSAPYSEFAAAAAEMTPSSTPKLKKTSEFSVMGQSKPRHDIPSKVDGTAMFAMDVKRPGMVYAAVKRTPVAGGSLRRVDDSAARAMKGVIDVVKIGPSSAAGLVGSYSAGDAIAVVADSYWKAEKALATLDLDWNTDGKEQVSSASIFEQFDRDITAGVDRANDVALGDANDAFNGAATVLTADYRVPYLAHSCMEPPNATAEVTANHAEIWIGCQNPLGFRQHLAASLGLDVEQVTLHNYFMGGGFGRKSNADYALQAAMIARQVGRPVQLVYSRAEDIKQDFYRPAVQSRFKAGLDAEGKLIAWQNTYVDKHEPVEAPLIPYAVAAQDIGHVASPTHVPFGAWRSVDHSQHGFFTESFVDEAAHAAGQDPYAFRAEMLKDKPRLLAVLNRVAKEAGWGLPMEEGRGRGISLQESFGSIVGQVVEVTVSGGKTWVDRVVAVIDAGYAVSPDGMKAQIESGIVYGLSAAMYGEITIENGAVAQSSFADYDAIRMHDSPVIETHIINSGAEIGGAGEPGTPGVAPALANAIFNATGARVRTLPIIKADLRSDAEASPSVAAFGT</sequence>
<dbReference type="InterPro" id="IPR012368">
    <property type="entry name" value="OxRdtase_Mopterin-bd_su_IorB"/>
</dbReference>
<dbReference type="InterPro" id="IPR008274">
    <property type="entry name" value="AldOxase/xan_DH_MoCoBD1"/>
</dbReference>
<evidence type="ECO:0000259" key="2">
    <source>
        <dbReference type="SMART" id="SM01008"/>
    </source>
</evidence>
<gene>
    <name evidence="3" type="ORF">E0F26_06985</name>
</gene>
<keyword evidence="4" id="KW-1185">Reference proteome</keyword>
<dbReference type="InterPro" id="IPR037165">
    <property type="entry name" value="AldOxase/xan_DH_Mopterin-bd_sf"/>
</dbReference>
<accession>A0ABY6Q765</accession>